<dbReference type="Pfam" id="PF00963">
    <property type="entry name" value="Cohesin"/>
    <property type="match status" value="1"/>
</dbReference>
<keyword evidence="4 7" id="KW-0732">Signal</keyword>
<evidence type="ECO:0000256" key="4">
    <source>
        <dbReference type="ARBA" id="ARBA00022729"/>
    </source>
</evidence>
<keyword evidence="14" id="KW-1185">Reference proteome</keyword>
<dbReference type="Gene3D" id="1.20.1270.90">
    <property type="entry name" value="AF1782-like"/>
    <property type="match status" value="1"/>
</dbReference>
<dbReference type="Gene3D" id="2.70.98.70">
    <property type="match status" value="1"/>
</dbReference>
<keyword evidence="6" id="KW-0456">Lyase</keyword>
<comment type="caution">
    <text evidence="13">The sequence shown here is derived from an EMBL/GenBank/DDBJ whole genome shotgun (WGS) entry which is preliminary data.</text>
</comment>
<feature type="domain" description="Heparin-sulfate lyase N-terminal" evidence="10">
    <location>
        <begin position="313"/>
        <end position="545"/>
    </location>
</feature>
<dbReference type="NCBIfam" id="NF033679">
    <property type="entry name" value="DNRLRE_dom"/>
    <property type="match status" value="1"/>
</dbReference>
<feature type="domain" description="Cohesin" evidence="8">
    <location>
        <begin position="1533"/>
        <end position="1644"/>
    </location>
</feature>
<reference evidence="13 14" key="1">
    <citation type="submission" date="2019-10" db="EMBL/GenBank/DDBJ databases">
        <title>Description of Paenibacillus humi sp. nov.</title>
        <authorList>
            <person name="Carlier A."/>
            <person name="Qi S."/>
        </authorList>
    </citation>
    <scope>NUCLEOTIDE SEQUENCE [LARGE SCALE GENOMIC DNA]</scope>
    <source>
        <strain evidence="13 14">LMG 31461</strain>
    </source>
</reference>
<dbReference type="Proteomes" id="UP000653578">
    <property type="component" value="Unassembled WGS sequence"/>
</dbReference>
<evidence type="ECO:0000259" key="9">
    <source>
        <dbReference type="Pfam" id="PF07940"/>
    </source>
</evidence>
<dbReference type="SUPFAM" id="SSF48230">
    <property type="entry name" value="Chondroitin AC/alginate lyase"/>
    <property type="match status" value="1"/>
</dbReference>
<organism evidence="13 14">
    <name type="scientific">Paenibacillus plantarum</name>
    <dbReference type="NCBI Taxonomy" id="2654975"/>
    <lineage>
        <taxon>Bacteria</taxon>
        <taxon>Bacillati</taxon>
        <taxon>Bacillota</taxon>
        <taxon>Bacilli</taxon>
        <taxon>Bacillales</taxon>
        <taxon>Paenibacillaceae</taxon>
        <taxon>Paenibacillus</taxon>
    </lineage>
</organism>
<evidence type="ECO:0000259" key="12">
    <source>
        <dbReference type="Pfam" id="PF24517"/>
    </source>
</evidence>
<evidence type="ECO:0000313" key="13">
    <source>
        <dbReference type="EMBL" id="NOU67656.1"/>
    </source>
</evidence>
<dbReference type="RefSeq" id="WP_171634538.1">
    <property type="nucleotide sequence ID" value="NZ_WHNY01000074.1"/>
</dbReference>
<dbReference type="InterPro" id="IPR013320">
    <property type="entry name" value="ConA-like_dom_sf"/>
</dbReference>
<evidence type="ECO:0000256" key="5">
    <source>
        <dbReference type="ARBA" id="ARBA00022764"/>
    </source>
</evidence>
<evidence type="ECO:0000256" key="2">
    <source>
        <dbReference type="ARBA" id="ARBA00004613"/>
    </source>
</evidence>
<dbReference type="InterPro" id="IPR008929">
    <property type="entry name" value="Chondroitin_lyas"/>
</dbReference>
<dbReference type="InterPro" id="IPR002102">
    <property type="entry name" value="Cohesin_dom"/>
</dbReference>
<feature type="signal peptide" evidence="7">
    <location>
        <begin position="1"/>
        <end position="34"/>
    </location>
</feature>
<evidence type="ECO:0000259" key="8">
    <source>
        <dbReference type="Pfam" id="PF00963"/>
    </source>
</evidence>
<dbReference type="Gene3D" id="1.50.10.100">
    <property type="entry name" value="Chondroitin AC/alginate lyase"/>
    <property type="match status" value="1"/>
</dbReference>
<protein>
    <submittedName>
        <fullName evidence="13">DNRLRE domain-containing protein</fullName>
    </submittedName>
</protein>
<dbReference type="PANTHER" id="PTHR39210">
    <property type="entry name" value="HEPARIN-SULFATE LYASE"/>
    <property type="match status" value="1"/>
</dbReference>
<accession>A0ABX1XHU6</accession>
<dbReference type="PANTHER" id="PTHR39210:SF1">
    <property type="entry name" value="HEPARIN-SULFATE LYASE"/>
    <property type="match status" value="1"/>
</dbReference>
<evidence type="ECO:0000313" key="14">
    <source>
        <dbReference type="Proteomes" id="UP000653578"/>
    </source>
</evidence>
<dbReference type="Pfam" id="PF16889">
    <property type="entry name" value="Hepar_II_III_N"/>
    <property type="match status" value="1"/>
</dbReference>
<dbReference type="InterPro" id="IPR012480">
    <property type="entry name" value="Hepar_II_III_C"/>
</dbReference>
<dbReference type="Pfam" id="PF07940">
    <property type="entry name" value="Hepar_II_III_C"/>
    <property type="match status" value="1"/>
</dbReference>
<dbReference type="CDD" id="cd08547">
    <property type="entry name" value="Type_II_cohesin"/>
    <property type="match status" value="1"/>
</dbReference>
<dbReference type="EMBL" id="WHNY01000074">
    <property type="protein sequence ID" value="NOU67656.1"/>
    <property type="molecule type" value="Genomic_DNA"/>
</dbReference>
<dbReference type="SUPFAM" id="SSF49899">
    <property type="entry name" value="Concanavalin A-like lectins/glucanases"/>
    <property type="match status" value="1"/>
</dbReference>
<dbReference type="Gene3D" id="2.60.40.680">
    <property type="match status" value="1"/>
</dbReference>
<dbReference type="InterPro" id="IPR018247">
    <property type="entry name" value="EF_Hand_1_Ca_BS"/>
</dbReference>
<dbReference type="InterPro" id="IPR008965">
    <property type="entry name" value="CBM2/CBM3_carb-bd_dom_sf"/>
</dbReference>
<feature type="chain" id="PRO_5046639653" evidence="7">
    <location>
        <begin position="35"/>
        <end position="1799"/>
    </location>
</feature>
<evidence type="ECO:0000259" key="11">
    <source>
        <dbReference type="Pfam" id="PF17851"/>
    </source>
</evidence>
<dbReference type="SUPFAM" id="SSF49384">
    <property type="entry name" value="Carbohydrate-binding domain"/>
    <property type="match status" value="1"/>
</dbReference>
<sequence length="1799" mass="194166">MIYDRCMRKLILLIFISAIALLTLAGHWTSRAYAADDPPLPTNLSDVEFFGQWHAGTATWTTEGKINYSYSSGLSPVETAVKQGDYIEARAALLTYFKNRTGRGVIPFGSVGSYLGADMAGDNILSTDADTPIGTLTLSGSANQTVSTDVTSDVQAVALSAVKTASYFLLGYDKDTTPIVFNSREASANKPRLELMVNGVLQTLEPAQDTYTRSGTFSTTNYGSSTELLVQDGLGTAGVDNMRPYLAFDLSGITGTITSASLKLYGKNTGTESSRKVVIFRTSTTGWNESSLTWDTQKSGTFSWNGVSTGPTWVQPTTGAFDEYNYLITRFQFLGPLTAAYLQSGDQKYAQNAIRLMLDFIQDQLYSYPRSLDTALRAYGWVRSYDTLRSSTSMSSDANTAILKNLWLTAGYLATPGGYSGKNWAVSESRGLHTIATYFPEFNTSTDWITLAKKRLDNLVTSLILPDGGYVEASSNYTAVTLQTLYELETLARINNDSMSPTFRNAVIKLAVFVMNSALPNGSHPMYGDGSAWNVQSLLNKIDQLYNVPELRYFATSGASGTAPSYTSSYYPDHQTTTMRSGWQPNSNYLYFTNSGGVHGHMDQNAVLAYAYGQMLLTDTGTKCYVTDPICSWQFNDTESHNTIKIGGLSQMKYHNTYDVNTDTVDAFSTNDVFDFAEGTTIATPGYEHKRDVLYVRPNYWIVSDRVTGGDQTPVNYQQNWHTLPGANPGIDSVTGTVYTQFAGAPNIHIIPADPSTLSASKKPGFYGSTSVTNETYASYVKSVAGDVTFDTVLYPTPANVTSNVYVTRLPVSPTVNTTTSTALQITFNDGSGKTGIYYLSHEDRPDQLRSFDNFAFDGKMAYIEKPASGSSLVVGIRNGHTLLRNGQALIQSADAINDMGLAWASTSLRISGDGLLPDTDTAHAVAIYAPGITSVILNGTTVPFTRSSDFIYAVRPSVQHQWASYTDFGNEQGANHWYYETSDGTPLAWHEAGLPSGTVGSDEFNSTTLGTQWQWVNEVPAKWSLSAAPGSMRITTTSGDIWVDSPAQYNILLQDPAYTDFVAETKLHFQTSANYQAGGLILYTDNDNYIKVETAYNSAYTATGSKGIRMLSEFNKVSRTNVQLANITPGADVYLRLSKIGSTVTGYYSTDGSTWTKINQLANVNLIAPRIGIEAMHSGSAPAVLADFDYFHISNAEALPARWSATGDVAPLITKSGMVPGESKDAVRRWVAPTVGTVQLSALVKSHASSTTSDGVQVKITRNGSPLWPKSGWQPIAATDTKGVSMNEIFSVEAGDTLAFITNRNVTATKDNVDWTISLELNTAVATPDISTFESGNANGWTPLHAVNWSVQADNGNLAYTIVTAEPAAQGGTPGEYTLRDGSDYDDFHLSLKMRLTDTSASAETNGVVLFNYQDVNNYYYVRFDNNPAKTELFKVVNSVPTLIGKSNGEEEADLLKNTAYHTIGIRREGHNGAIVAMFDNKPIIRANDSQFRGGKIGMGAINSRVYWDDVAILNIQEASTPASPTEFPVATLTGASQAATSSTLHVQYGLTNAPAVSAQDVIVSYDKEVFSYVNAQPATGQTVVQSVYHDANAGTIRYLLIHPGAGQAINGTTALLDLTFKTGAAPSSGQINLTKALLSDANGLKTSASIQQASLLIQVTDLSALKEAITLAQNLYDTAVVGYAIGQYPTYAKSVLQQTIQSAIAVRNLPSPTGDQITQATSALTDAMAAFHSFVITSSTGDLNGDLLIDVSDLGIVAGHLGMQPGDAGWNPSYDLDGDHLISSYELDLITLKIMAS</sequence>
<name>A0ABX1XHU6_9BACL</name>
<keyword evidence="5" id="KW-0574">Periplasm</keyword>
<dbReference type="InterPro" id="IPR055372">
    <property type="entry name" value="CBM96"/>
</dbReference>
<evidence type="ECO:0000256" key="3">
    <source>
        <dbReference type="ARBA" id="ARBA00022525"/>
    </source>
</evidence>
<evidence type="ECO:0000259" key="10">
    <source>
        <dbReference type="Pfam" id="PF16889"/>
    </source>
</evidence>
<dbReference type="InterPro" id="IPR041542">
    <property type="entry name" value="GH43_C2"/>
</dbReference>
<feature type="domain" description="Carbohydrate-binding module family 96" evidence="12">
    <location>
        <begin position="202"/>
        <end position="299"/>
    </location>
</feature>
<dbReference type="Pfam" id="PF24517">
    <property type="entry name" value="CBM96"/>
    <property type="match status" value="1"/>
</dbReference>
<dbReference type="Gene3D" id="1.10.1330.10">
    <property type="entry name" value="Dockerin domain"/>
    <property type="match status" value="1"/>
</dbReference>
<dbReference type="InterPro" id="IPR036439">
    <property type="entry name" value="Dockerin_dom_sf"/>
</dbReference>
<feature type="domain" description="Heparinase II/III-like C-terminal" evidence="9">
    <location>
        <begin position="596"/>
        <end position="745"/>
    </location>
</feature>
<feature type="domain" description="Beta-xylosidase C-terminal Concanavalin A-like" evidence="11">
    <location>
        <begin position="1002"/>
        <end position="1193"/>
    </location>
</feature>
<evidence type="ECO:0000256" key="6">
    <source>
        <dbReference type="ARBA" id="ARBA00023239"/>
    </source>
</evidence>
<comment type="subcellular location">
    <subcellularLocation>
        <location evidence="1">Periplasm</location>
    </subcellularLocation>
    <subcellularLocation>
        <location evidence="2">Secreted</location>
    </subcellularLocation>
</comment>
<evidence type="ECO:0000256" key="7">
    <source>
        <dbReference type="SAM" id="SignalP"/>
    </source>
</evidence>
<dbReference type="PROSITE" id="PS00018">
    <property type="entry name" value="EF_HAND_1"/>
    <property type="match status" value="1"/>
</dbReference>
<dbReference type="Gene3D" id="2.60.120.200">
    <property type="match status" value="1"/>
</dbReference>
<keyword evidence="3" id="KW-0964">Secreted</keyword>
<dbReference type="InterPro" id="IPR031680">
    <property type="entry name" value="Hepar_II_III_N"/>
</dbReference>
<dbReference type="Pfam" id="PF17851">
    <property type="entry name" value="GH43_C2"/>
    <property type="match status" value="1"/>
</dbReference>
<dbReference type="Gene3D" id="2.60.120.560">
    <property type="entry name" value="Exo-inulinase, domain 1"/>
    <property type="match status" value="1"/>
</dbReference>
<evidence type="ECO:0000256" key="1">
    <source>
        <dbReference type="ARBA" id="ARBA00004418"/>
    </source>
</evidence>
<proteinExistence type="predicted"/>
<gene>
    <name evidence="13" type="ORF">GC096_26895</name>
</gene>